<evidence type="ECO:0000256" key="2">
    <source>
        <dbReference type="ARBA" id="ARBA00022898"/>
    </source>
</evidence>
<dbReference type="Gene3D" id="3.40.640.10">
    <property type="entry name" value="Type I PLP-dependent aspartate aminotransferase-like (Major domain)"/>
    <property type="match status" value="1"/>
</dbReference>
<evidence type="ECO:0000256" key="3">
    <source>
        <dbReference type="RuleBase" id="RU362118"/>
    </source>
</evidence>
<comment type="similarity">
    <text evidence="3">Belongs to the trans-sulfuration enzymes family.</text>
</comment>
<dbReference type="PROSITE" id="PS00868">
    <property type="entry name" value="CYS_MET_METAB_PP"/>
    <property type="match status" value="1"/>
</dbReference>
<gene>
    <name evidence="4" type="ORF">A2I98_14800</name>
</gene>
<dbReference type="Proteomes" id="UP000075621">
    <property type="component" value="Unassembled WGS sequence"/>
</dbReference>
<dbReference type="CDD" id="cd00614">
    <property type="entry name" value="CGS_like"/>
    <property type="match status" value="1"/>
</dbReference>
<dbReference type="SUPFAM" id="SSF53383">
    <property type="entry name" value="PLP-dependent transferases"/>
    <property type="match status" value="1"/>
</dbReference>
<keyword evidence="2 3" id="KW-0663">Pyridoxal phosphate</keyword>
<dbReference type="PANTHER" id="PTHR11808:SF75">
    <property type="entry name" value="CYSTATHIONINE GAMMA-SYNTHASE"/>
    <property type="match status" value="1"/>
</dbReference>
<name>A0ABR5VT71_9GAMM</name>
<sequence>MSEKNKATIAVRNGVDADKHHGAVVPPIYLSTTYSFADFDTKRAYDYGRSGNPNRDILADTLAELEGGARGIITATGMAAVHLATQLLNNDDTLVIPHDCYGGSYRLFTSLEKRGLLKLKVLDLTKSESLEQILTIKPKLIWIETPSNPVLRLTDIKAVTDIAKQCGALVAADNTFLSPALQNPIKFGVDIVVHSTTKYINGHSDVVGGAVVAATQELGDELAWWANNIGITGAPFDSYLTLRGLRTLNVRLKQHQENALAIAKYLESSEYVSQVYYPGLESHPQHALAKAQQLGFGGMVSFDIKGDVNDAAAFLTSLKEFSLAESLGGVESLICHPATMTHAGMEAKARLEAGVGDTLIRISVGIEDIEDLLADFERVFNLVKPGQNKNVGRVGKAAGNANGDVKQQAAHPALW</sequence>
<dbReference type="RefSeq" id="WP_064386258.1">
    <property type="nucleotide sequence ID" value="NZ_LVCM01000016.1"/>
</dbReference>
<dbReference type="PIRSF" id="PIRSF001434">
    <property type="entry name" value="CGS"/>
    <property type="match status" value="1"/>
</dbReference>
<organism evidence="4 5">
    <name type="scientific">Pseudoalteromonas agarivorans</name>
    <dbReference type="NCBI Taxonomy" id="176102"/>
    <lineage>
        <taxon>Bacteria</taxon>
        <taxon>Pseudomonadati</taxon>
        <taxon>Pseudomonadota</taxon>
        <taxon>Gammaproteobacteria</taxon>
        <taxon>Alteromonadales</taxon>
        <taxon>Pseudoalteromonadaceae</taxon>
        <taxon>Pseudoalteromonas</taxon>
    </lineage>
</organism>
<reference evidence="4 5" key="1">
    <citation type="submission" date="2016-03" db="EMBL/GenBank/DDBJ databases">
        <authorList>
            <person name="Zhang H."/>
            <person name="Liu R."/>
            <person name="Wang M."/>
            <person name="Wang H."/>
            <person name="Wang L."/>
            <person name="Song L."/>
        </authorList>
    </citation>
    <scope>NUCLEOTIDE SEQUENCE [LARGE SCALE GENOMIC DNA]</scope>
    <source>
        <strain evidence="4 5">DSM 16098</strain>
    </source>
</reference>
<dbReference type="InterPro" id="IPR011821">
    <property type="entry name" value="O_succ_thio_ly"/>
</dbReference>
<dbReference type="Pfam" id="PF01053">
    <property type="entry name" value="Cys_Met_Meta_PP"/>
    <property type="match status" value="1"/>
</dbReference>
<accession>A0ABR5VT71</accession>
<dbReference type="InterPro" id="IPR015421">
    <property type="entry name" value="PyrdxlP-dep_Trfase_major"/>
</dbReference>
<comment type="cofactor">
    <cofactor evidence="1 3">
        <name>pyridoxal 5'-phosphate</name>
        <dbReference type="ChEBI" id="CHEBI:597326"/>
    </cofactor>
</comment>
<dbReference type="PANTHER" id="PTHR11808">
    <property type="entry name" value="TRANS-SULFURATION ENZYME FAMILY MEMBER"/>
    <property type="match status" value="1"/>
</dbReference>
<dbReference type="InterPro" id="IPR015422">
    <property type="entry name" value="PyrdxlP-dep_Trfase_small"/>
</dbReference>
<proteinExistence type="inferred from homology"/>
<dbReference type="InterPro" id="IPR000277">
    <property type="entry name" value="Cys/Met-Metab_PyrdxlP-dep_enz"/>
</dbReference>
<comment type="caution">
    <text evidence="4">The sequence shown here is derived from an EMBL/GenBank/DDBJ whole genome shotgun (WGS) entry which is preliminary data.</text>
</comment>
<evidence type="ECO:0000256" key="1">
    <source>
        <dbReference type="ARBA" id="ARBA00001933"/>
    </source>
</evidence>
<dbReference type="InterPro" id="IPR015424">
    <property type="entry name" value="PyrdxlP-dep_Trfase"/>
</dbReference>
<dbReference type="NCBIfam" id="TIGR02080">
    <property type="entry name" value="O_succ_thio_ly"/>
    <property type="match status" value="1"/>
</dbReference>
<evidence type="ECO:0000313" key="4">
    <source>
        <dbReference type="EMBL" id="KYL33282.1"/>
    </source>
</evidence>
<dbReference type="EMBL" id="LVCM01000016">
    <property type="protein sequence ID" value="KYL33282.1"/>
    <property type="molecule type" value="Genomic_DNA"/>
</dbReference>
<protein>
    <submittedName>
        <fullName evidence="4">Cystathionine gamma-synthase</fullName>
    </submittedName>
</protein>
<evidence type="ECO:0000313" key="5">
    <source>
        <dbReference type="Proteomes" id="UP000075621"/>
    </source>
</evidence>
<dbReference type="InterPro" id="IPR054542">
    <property type="entry name" value="Cys_met_metab_PP"/>
</dbReference>
<dbReference type="Gene3D" id="3.90.1150.10">
    <property type="entry name" value="Aspartate Aminotransferase, domain 1"/>
    <property type="match status" value="1"/>
</dbReference>